<name>A0A8J2MSI1_COTCN</name>
<keyword evidence="2" id="KW-1185">Reference proteome</keyword>
<gene>
    <name evidence="1" type="ORF">HICCMSTLAB_LOCUS12659</name>
</gene>
<proteinExistence type="predicted"/>
<sequence>MNNKARSSLSDPALATKALDRVRVRPQEIQTSSNLKSLSPTVVAHDLIAINYSAGNREKCFMN</sequence>
<evidence type="ECO:0000313" key="2">
    <source>
        <dbReference type="Proteomes" id="UP000786811"/>
    </source>
</evidence>
<dbReference type="EMBL" id="CAJNRD030001124">
    <property type="protein sequence ID" value="CAG5107258.1"/>
    <property type="molecule type" value="Genomic_DNA"/>
</dbReference>
<accession>A0A8J2MSI1</accession>
<reference evidence="1" key="1">
    <citation type="submission" date="2021-04" db="EMBL/GenBank/DDBJ databases">
        <authorList>
            <person name="Chebbi M.A.C M."/>
        </authorList>
    </citation>
    <scope>NUCLEOTIDE SEQUENCE</scope>
</reference>
<dbReference type="AlphaFoldDB" id="A0A8J2MSI1"/>
<dbReference type="Proteomes" id="UP000786811">
    <property type="component" value="Unassembled WGS sequence"/>
</dbReference>
<comment type="caution">
    <text evidence="1">The sequence shown here is derived from an EMBL/GenBank/DDBJ whole genome shotgun (WGS) entry which is preliminary data.</text>
</comment>
<protein>
    <submittedName>
        <fullName evidence="1">Uncharacterized protein</fullName>
    </submittedName>
</protein>
<evidence type="ECO:0000313" key="1">
    <source>
        <dbReference type="EMBL" id="CAG5107258.1"/>
    </source>
</evidence>
<organism evidence="1 2">
    <name type="scientific">Cotesia congregata</name>
    <name type="common">Parasitoid wasp</name>
    <name type="synonym">Apanteles congregatus</name>
    <dbReference type="NCBI Taxonomy" id="51543"/>
    <lineage>
        <taxon>Eukaryota</taxon>
        <taxon>Metazoa</taxon>
        <taxon>Ecdysozoa</taxon>
        <taxon>Arthropoda</taxon>
        <taxon>Hexapoda</taxon>
        <taxon>Insecta</taxon>
        <taxon>Pterygota</taxon>
        <taxon>Neoptera</taxon>
        <taxon>Endopterygota</taxon>
        <taxon>Hymenoptera</taxon>
        <taxon>Apocrita</taxon>
        <taxon>Ichneumonoidea</taxon>
        <taxon>Braconidae</taxon>
        <taxon>Microgastrinae</taxon>
        <taxon>Cotesia</taxon>
    </lineage>
</organism>